<sequence>MASTSSYHKTPNGTNVHFTQTGNPTGTLIVLLHGLGGSTKTFTPLLPHLRPEIYRLVCVDLEGLGKTSLSSPDVTLSITRYVDDLESLVASLQGTEEPLLLIGHSLGGIIATQYAARHAEAIRGLALLGTGRSIANIPPARERMLALAAKTRAEGIQAAADAAAISNFPMTGEIPPELRESVGEAVAKSDVEGYAKACEAVAALDHVDPDYASIAAPTLLLAGSGDVISPPERSFGLKELIGDNAWVTVLKGVGHQFILQDLDGCIDALQTLFERVGRH</sequence>
<gene>
    <name evidence="4" type="ORF">HK57_00118</name>
</gene>
<keyword evidence="5" id="KW-1185">Reference proteome</keyword>
<dbReference type="Gene3D" id="3.40.50.1820">
    <property type="entry name" value="alpha/beta hydrolase"/>
    <property type="match status" value="1"/>
</dbReference>
<dbReference type="Proteomes" id="UP000053475">
    <property type="component" value="Unassembled WGS sequence"/>
</dbReference>
<dbReference type="InterPro" id="IPR022742">
    <property type="entry name" value="Hydrolase_4"/>
</dbReference>
<evidence type="ECO:0000313" key="4">
    <source>
        <dbReference type="EMBL" id="KIA75399.1"/>
    </source>
</evidence>
<feature type="region of interest" description="Disordered" evidence="2">
    <location>
        <begin position="1"/>
        <end position="20"/>
    </location>
</feature>
<dbReference type="EMBL" id="JOMC01000195">
    <property type="protein sequence ID" value="KIA75399.1"/>
    <property type="molecule type" value="Genomic_DNA"/>
</dbReference>
<dbReference type="SUPFAM" id="SSF53474">
    <property type="entry name" value="alpha/beta-Hydrolases"/>
    <property type="match status" value="1"/>
</dbReference>
<name>A0A0C1EFF7_ASPUT</name>
<protein>
    <submittedName>
        <fullName evidence="4">Valacyclovir hydrolase</fullName>
    </submittedName>
</protein>
<dbReference type="InterPro" id="IPR029058">
    <property type="entry name" value="AB_hydrolase_fold"/>
</dbReference>
<dbReference type="PANTHER" id="PTHR43798:SF31">
    <property type="entry name" value="AB HYDROLASE SUPERFAMILY PROTEIN YCLE"/>
    <property type="match status" value="1"/>
</dbReference>
<dbReference type="InterPro" id="IPR050266">
    <property type="entry name" value="AB_hydrolase_sf"/>
</dbReference>
<keyword evidence="1 4" id="KW-0378">Hydrolase</keyword>
<evidence type="ECO:0000313" key="5">
    <source>
        <dbReference type="Proteomes" id="UP000053475"/>
    </source>
</evidence>
<evidence type="ECO:0000256" key="2">
    <source>
        <dbReference type="SAM" id="MobiDB-lite"/>
    </source>
</evidence>
<dbReference type="GO" id="GO:0016787">
    <property type="term" value="F:hydrolase activity"/>
    <property type="evidence" value="ECO:0007669"/>
    <property type="project" value="UniProtKB-KW"/>
</dbReference>
<accession>A0A0C1EFF7</accession>
<evidence type="ECO:0000256" key="1">
    <source>
        <dbReference type="ARBA" id="ARBA00022801"/>
    </source>
</evidence>
<evidence type="ECO:0000259" key="3">
    <source>
        <dbReference type="Pfam" id="PF12146"/>
    </source>
</evidence>
<feature type="domain" description="Serine aminopeptidase S33" evidence="3">
    <location>
        <begin position="28"/>
        <end position="257"/>
    </location>
</feature>
<dbReference type="Pfam" id="PF12146">
    <property type="entry name" value="Hydrolase_4"/>
    <property type="match status" value="1"/>
</dbReference>
<dbReference type="InterPro" id="IPR000073">
    <property type="entry name" value="AB_hydrolase_1"/>
</dbReference>
<proteinExistence type="predicted"/>
<dbReference type="GO" id="GO:0016020">
    <property type="term" value="C:membrane"/>
    <property type="evidence" value="ECO:0007669"/>
    <property type="project" value="TreeGrafter"/>
</dbReference>
<dbReference type="PANTHER" id="PTHR43798">
    <property type="entry name" value="MONOACYLGLYCEROL LIPASE"/>
    <property type="match status" value="1"/>
</dbReference>
<comment type="caution">
    <text evidence="4">The sequence shown here is derived from an EMBL/GenBank/DDBJ whole genome shotgun (WGS) entry which is preliminary data.</text>
</comment>
<organism evidence="4 5">
    <name type="scientific">Aspergillus ustus</name>
    <dbReference type="NCBI Taxonomy" id="40382"/>
    <lineage>
        <taxon>Eukaryota</taxon>
        <taxon>Fungi</taxon>
        <taxon>Dikarya</taxon>
        <taxon>Ascomycota</taxon>
        <taxon>Pezizomycotina</taxon>
        <taxon>Eurotiomycetes</taxon>
        <taxon>Eurotiomycetidae</taxon>
        <taxon>Eurotiales</taxon>
        <taxon>Aspergillaceae</taxon>
        <taxon>Aspergillus</taxon>
        <taxon>Aspergillus subgen. Nidulantes</taxon>
    </lineage>
</organism>
<dbReference type="AlphaFoldDB" id="A0A0C1EFF7"/>
<reference evidence="4 5" key="1">
    <citation type="submission" date="2014-11" db="EMBL/GenBank/DDBJ databases">
        <title>Genomics derived discovery of secondary metabolites biosynthetic gene clusters in Aspergillus ustus.</title>
        <authorList>
            <person name="Pi B."/>
            <person name="Dai F."/>
            <person name="Song X."/>
            <person name="Zhu C."/>
            <person name="Li H."/>
            <person name="Yu D."/>
        </authorList>
    </citation>
    <scope>NUCLEOTIDE SEQUENCE [LARGE SCALE GENOMIC DNA]</scope>
    <source>
        <strain evidence="4 5">3.3904</strain>
    </source>
</reference>
<dbReference type="PRINTS" id="PR00111">
    <property type="entry name" value="ABHYDROLASE"/>
</dbReference>